<feature type="domain" description="Acyltransferase MbtK/IucB-like conserved" evidence="7">
    <location>
        <begin position="18"/>
        <end position="65"/>
    </location>
</feature>
<keyword evidence="5" id="KW-0663">Pyridoxal phosphate</keyword>
<keyword evidence="6" id="KW-0456">Lyase</keyword>
<dbReference type="InterPro" id="IPR015422">
    <property type="entry name" value="PyrdxlP-dep_Trfase_small"/>
</dbReference>
<evidence type="ECO:0000256" key="1">
    <source>
        <dbReference type="ARBA" id="ARBA00001933"/>
    </source>
</evidence>
<dbReference type="SUPFAM" id="SSF53383">
    <property type="entry name" value="PLP-dependent transferases"/>
    <property type="match status" value="1"/>
</dbReference>
<dbReference type="InterPro" id="IPR002129">
    <property type="entry name" value="PyrdxlP-dep_de-COase"/>
</dbReference>
<evidence type="ECO:0000256" key="4">
    <source>
        <dbReference type="ARBA" id="ARBA00022793"/>
    </source>
</evidence>
<keyword evidence="8" id="KW-0808">Transferase</keyword>
<evidence type="ECO:0000256" key="2">
    <source>
        <dbReference type="ARBA" id="ARBA00004924"/>
    </source>
</evidence>
<evidence type="ECO:0000256" key="3">
    <source>
        <dbReference type="ARBA" id="ARBA00009533"/>
    </source>
</evidence>
<gene>
    <name evidence="8" type="ORF">LVJ94_01610</name>
</gene>
<dbReference type="SMART" id="SM01006">
    <property type="entry name" value="AlcB"/>
    <property type="match status" value="1"/>
</dbReference>
<evidence type="ECO:0000313" key="9">
    <source>
        <dbReference type="Proteomes" id="UP001374803"/>
    </source>
</evidence>
<dbReference type="GO" id="GO:0016746">
    <property type="term" value="F:acyltransferase activity"/>
    <property type="evidence" value="ECO:0007669"/>
    <property type="project" value="UniProtKB-KW"/>
</dbReference>
<evidence type="ECO:0000313" key="8">
    <source>
        <dbReference type="EMBL" id="WXB05960.1"/>
    </source>
</evidence>
<keyword evidence="8" id="KW-0012">Acyltransferase</keyword>
<evidence type="ECO:0000259" key="7">
    <source>
        <dbReference type="SMART" id="SM01006"/>
    </source>
</evidence>
<dbReference type="InterPro" id="IPR019432">
    <property type="entry name" value="Acyltransferase_MbtK/IucB-like"/>
</dbReference>
<organism evidence="8 9">
    <name type="scientific">Pendulispora rubella</name>
    <dbReference type="NCBI Taxonomy" id="2741070"/>
    <lineage>
        <taxon>Bacteria</taxon>
        <taxon>Pseudomonadati</taxon>
        <taxon>Myxococcota</taxon>
        <taxon>Myxococcia</taxon>
        <taxon>Myxococcales</taxon>
        <taxon>Sorangiineae</taxon>
        <taxon>Pendulisporaceae</taxon>
        <taxon>Pendulispora</taxon>
    </lineage>
</organism>
<comment type="pathway">
    <text evidence="2">Siderophore biosynthesis.</text>
</comment>
<dbReference type="PANTHER" id="PTHR45677:SF8">
    <property type="entry name" value="CYSTEINE SULFINIC ACID DECARBOXYLASE"/>
    <property type="match status" value="1"/>
</dbReference>
<dbReference type="Pfam" id="PF00282">
    <property type="entry name" value="Pyridoxal_deC"/>
    <property type="match status" value="1"/>
</dbReference>
<comment type="similarity">
    <text evidence="3">Belongs to the group II decarboxylase family.</text>
</comment>
<comment type="cofactor">
    <cofactor evidence="1">
        <name>pyridoxal 5'-phosphate</name>
        <dbReference type="ChEBI" id="CHEBI:597326"/>
    </cofactor>
</comment>
<sequence length="753" mass="81277">MTTVCTKYVPHIGEFSLRPLQLSSDIEKVHEWVRTEYSKFWGLVGQSIEDVENVYREIVKHSYVCLGLFNGEPAFITEFYRPTEMLLGRYYDALPSDRGVHLLVGPQAKFVPDYSWHIFTMLMDLMLDDKDVQRIVAEPDALNWNIHRFLERGGFEWQKLVNLPDDPAQGIGAKTARLYFCSRAQYATALERKGGGGSVPLAISPQESKKLFNVGPRAPSPVKLSPVHAVHVESSPAPSFPLAGANDGLAGIAGGLTHISRGVSAARGLRGPLPVGTPNEVFSKVSKALGPAFLRERGIGTDAALQQIASILLEHGIHLAHPHAAAHLQPPPLAVAVATDVLVSAENGSLDTYDSGPAGIAIEQWVIRSLTKLAGLEDHAGGVFTPGGSLSNLQALLLARDAMAHKLGVDVRKHGVAGLPRPIVLCSEHAHFSVHRACATLGLGEGTVLEVPTDSKHRMRPEALLSILQSLGSSVTPVAIFATAGTTDFGSIDPLRALSNIARQFGAWFHVDAAYGFGALYSERLAEKLKGIELADSITVDLHKMGWQPAAASVLLVRDAKLFQPLERSVDYLNPPDDTRAGYDGLLGRSLQTTRRADAAKVAATFLAYGRQGLGAMVDACHDLAHYAERRIGEHEDLELVAPASLTTVLFRYRGSSPSSVLDDLNAELRRTLLASGTALIGRTTVRLQGRSATPSTCLKFTLLNPNSTPDDIDRLIDAVVMCGRAQEALFNARTSRTVVPPREIVLEEAVGQ</sequence>
<dbReference type="SUPFAM" id="SSF55729">
    <property type="entry name" value="Acyl-CoA N-acyltransferases (Nat)"/>
    <property type="match status" value="1"/>
</dbReference>
<dbReference type="InterPro" id="IPR016181">
    <property type="entry name" value="Acyl_CoA_acyltransferase"/>
</dbReference>
<proteinExistence type="inferred from homology"/>
<dbReference type="Gene3D" id="3.90.1150.10">
    <property type="entry name" value="Aspartate Aminotransferase, domain 1"/>
    <property type="match status" value="1"/>
</dbReference>
<keyword evidence="4" id="KW-0210">Decarboxylase</keyword>
<dbReference type="EC" id="2.3.1.-" evidence="8"/>
<name>A0ABZ2L5A1_9BACT</name>
<dbReference type="PANTHER" id="PTHR45677">
    <property type="entry name" value="GLUTAMATE DECARBOXYLASE-RELATED"/>
    <property type="match status" value="1"/>
</dbReference>
<evidence type="ECO:0000256" key="5">
    <source>
        <dbReference type="ARBA" id="ARBA00022898"/>
    </source>
</evidence>
<evidence type="ECO:0000256" key="6">
    <source>
        <dbReference type="ARBA" id="ARBA00023239"/>
    </source>
</evidence>
<dbReference type="EMBL" id="CP089983">
    <property type="protein sequence ID" value="WXB05960.1"/>
    <property type="molecule type" value="Genomic_DNA"/>
</dbReference>
<dbReference type="Proteomes" id="UP001374803">
    <property type="component" value="Chromosome"/>
</dbReference>
<dbReference type="Gene3D" id="3.40.640.10">
    <property type="entry name" value="Type I PLP-dependent aspartate aminotransferase-like (Major domain)"/>
    <property type="match status" value="1"/>
</dbReference>
<dbReference type="RefSeq" id="WP_394835610.1">
    <property type="nucleotide sequence ID" value="NZ_CP089929.1"/>
</dbReference>
<dbReference type="InterPro" id="IPR015421">
    <property type="entry name" value="PyrdxlP-dep_Trfase_major"/>
</dbReference>
<accession>A0ABZ2L5A1</accession>
<dbReference type="Gene3D" id="3.40.630.30">
    <property type="match status" value="1"/>
</dbReference>
<keyword evidence="9" id="KW-1185">Reference proteome</keyword>
<dbReference type="InterPro" id="IPR015424">
    <property type="entry name" value="PyrdxlP-dep_Trfase"/>
</dbReference>
<reference evidence="8" key="1">
    <citation type="submission" date="2021-12" db="EMBL/GenBank/DDBJ databases">
        <title>Discovery of the Pendulisporaceae a myxobacterial family with distinct sporulation behavior and unique specialized metabolism.</title>
        <authorList>
            <person name="Garcia R."/>
            <person name="Popoff A."/>
            <person name="Bader C.D."/>
            <person name="Loehr J."/>
            <person name="Walesch S."/>
            <person name="Walt C."/>
            <person name="Boldt J."/>
            <person name="Bunk B."/>
            <person name="Haeckl F.J.F.P.J."/>
            <person name="Gunesch A.P."/>
            <person name="Birkelbach J."/>
            <person name="Nuebel U."/>
            <person name="Pietschmann T."/>
            <person name="Bach T."/>
            <person name="Mueller R."/>
        </authorList>
    </citation>
    <scope>NUCLEOTIDE SEQUENCE</scope>
    <source>
        <strain evidence="8">MSr11367</strain>
    </source>
</reference>
<protein>
    <submittedName>
        <fullName evidence="8">GNAT family N-acetyltransferase</fullName>
        <ecNumber evidence="8">2.3.1.-</ecNumber>
    </submittedName>
</protein>
<dbReference type="Pfam" id="PF13523">
    <property type="entry name" value="Acetyltransf_8"/>
    <property type="match status" value="1"/>
</dbReference>